<dbReference type="AlphaFoldDB" id="A0A4C1SF31"/>
<comment type="caution">
    <text evidence="2">The sequence shown here is derived from an EMBL/GenBank/DDBJ whole genome shotgun (WGS) entry which is preliminary data.</text>
</comment>
<organism evidence="2 3">
    <name type="scientific">Eumeta variegata</name>
    <name type="common">Bagworm moth</name>
    <name type="synonym">Eumeta japonica</name>
    <dbReference type="NCBI Taxonomy" id="151549"/>
    <lineage>
        <taxon>Eukaryota</taxon>
        <taxon>Metazoa</taxon>
        <taxon>Ecdysozoa</taxon>
        <taxon>Arthropoda</taxon>
        <taxon>Hexapoda</taxon>
        <taxon>Insecta</taxon>
        <taxon>Pterygota</taxon>
        <taxon>Neoptera</taxon>
        <taxon>Endopterygota</taxon>
        <taxon>Lepidoptera</taxon>
        <taxon>Glossata</taxon>
        <taxon>Ditrysia</taxon>
        <taxon>Tineoidea</taxon>
        <taxon>Psychidae</taxon>
        <taxon>Oiketicinae</taxon>
        <taxon>Eumeta</taxon>
    </lineage>
</organism>
<keyword evidence="3" id="KW-1185">Reference proteome</keyword>
<dbReference type="Proteomes" id="UP000299102">
    <property type="component" value="Unassembled WGS sequence"/>
</dbReference>
<sequence>MPAVRRGGVGVGVDGVGPAARSHRPAARASRSPSPSPATLLESHRLSAPHAVHAIDPQPSERRARPQRVHGPPRARYRIAPAAARAYCGTHAAAARTRMPPVSSFLPTRFCATIPFGGATRPPPFPLTDLHYPPLRREE</sequence>
<evidence type="ECO:0000256" key="1">
    <source>
        <dbReference type="SAM" id="MobiDB-lite"/>
    </source>
</evidence>
<dbReference type="EMBL" id="BGZK01003306">
    <property type="protein sequence ID" value="GBO99777.1"/>
    <property type="molecule type" value="Genomic_DNA"/>
</dbReference>
<protein>
    <submittedName>
        <fullName evidence="2">Uncharacterized protein</fullName>
    </submittedName>
</protein>
<reference evidence="2 3" key="1">
    <citation type="journal article" date="2019" name="Commun. Biol.">
        <title>The bagworm genome reveals a unique fibroin gene that provides high tensile strength.</title>
        <authorList>
            <person name="Kono N."/>
            <person name="Nakamura H."/>
            <person name="Ohtoshi R."/>
            <person name="Tomita M."/>
            <person name="Numata K."/>
            <person name="Arakawa K."/>
        </authorList>
    </citation>
    <scope>NUCLEOTIDE SEQUENCE [LARGE SCALE GENOMIC DNA]</scope>
</reference>
<accession>A0A4C1SF31</accession>
<evidence type="ECO:0000313" key="2">
    <source>
        <dbReference type="EMBL" id="GBO99777.1"/>
    </source>
</evidence>
<proteinExistence type="predicted"/>
<feature type="compositionally biased region" description="Basic residues" evidence="1">
    <location>
        <begin position="65"/>
        <end position="74"/>
    </location>
</feature>
<feature type="region of interest" description="Disordered" evidence="1">
    <location>
        <begin position="1"/>
        <end position="74"/>
    </location>
</feature>
<name>A0A4C1SF31_EUMVA</name>
<gene>
    <name evidence="2" type="ORF">EVAR_70805_1</name>
</gene>
<evidence type="ECO:0000313" key="3">
    <source>
        <dbReference type="Proteomes" id="UP000299102"/>
    </source>
</evidence>